<dbReference type="Pfam" id="PF04616">
    <property type="entry name" value="Glyco_hydro_43"/>
    <property type="match status" value="1"/>
</dbReference>
<keyword evidence="3 8" id="KW-0378">Hydrolase</keyword>
<dbReference type="Gene3D" id="2.115.10.20">
    <property type="entry name" value="Glycosyl hydrolase domain, family 43"/>
    <property type="match status" value="1"/>
</dbReference>
<feature type="site" description="Important for catalytic activity, responsible for pKa modulation of the active site Glu and correct orientation of both the proton donor and substrate" evidence="7">
    <location>
        <position position="122"/>
    </location>
</feature>
<dbReference type="InterPro" id="IPR023296">
    <property type="entry name" value="Glyco_hydro_beta-prop_sf"/>
</dbReference>
<evidence type="ECO:0000313" key="9">
    <source>
        <dbReference type="EMBL" id="MBS5333361.1"/>
    </source>
</evidence>
<evidence type="ECO:0000256" key="4">
    <source>
        <dbReference type="ARBA" id="ARBA00023277"/>
    </source>
</evidence>
<comment type="caution">
    <text evidence="9">The sequence shown here is derived from an EMBL/GenBank/DDBJ whole genome shotgun (WGS) entry which is preliminary data.</text>
</comment>
<reference evidence="9" key="1">
    <citation type="submission" date="2021-02" db="EMBL/GenBank/DDBJ databases">
        <title>Infant gut strain persistence is associated with maternal origin, phylogeny, and functional potential including surface adhesion and iron acquisition.</title>
        <authorList>
            <person name="Lou Y.C."/>
        </authorList>
    </citation>
    <scope>NUCLEOTIDE SEQUENCE</scope>
    <source>
        <strain evidence="9">L3_101_000M1_dasL3_101_000M1_concoct_87</strain>
    </source>
</reference>
<protein>
    <submittedName>
        <fullName evidence="9">Glycoside hydrolase family 43 protein</fullName>
    </submittedName>
</protein>
<dbReference type="EMBL" id="JAGZGG010000039">
    <property type="protein sequence ID" value="MBS5333361.1"/>
    <property type="molecule type" value="Genomic_DNA"/>
</dbReference>
<evidence type="ECO:0000256" key="1">
    <source>
        <dbReference type="ARBA" id="ARBA00009865"/>
    </source>
</evidence>
<evidence type="ECO:0000256" key="3">
    <source>
        <dbReference type="ARBA" id="ARBA00022801"/>
    </source>
</evidence>
<dbReference type="CDD" id="cd08991">
    <property type="entry name" value="GH43_HoAraf43-like"/>
    <property type="match status" value="1"/>
</dbReference>
<keyword evidence="4" id="KW-0119">Carbohydrate metabolism</keyword>
<feature type="active site" description="Proton acceptor" evidence="6">
    <location>
        <position position="7"/>
    </location>
</feature>
<organism evidence="9 10">
    <name type="scientific">Subdoligranulum variabile</name>
    <dbReference type="NCBI Taxonomy" id="214851"/>
    <lineage>
        <taxon>Bacteria</taxon>
        <taxon>Bacillati</taxon>
        <taxon>Bacillota</taxon>
        <taxon>Clostridia</taxon>
        <taxon>Eubacteriales</taxon>
        <taxon>Oscillospiraceae</taxon>
        <taxon>Subdoligranulum</taxon>
    </lineage>
</organism>
<dbReference type="GO" id="GO:0004553">
    <property type="term" value="F:hydrolase activity, hydrolyzing O-glycosyl compounds"/>
    <property type="evidence" value="ECO:0007669"/>
    <property type="project" value="InterPro"/>
</dbReference>
<dbReference type="InterPro" id="IPR052176">
    <property type="entry name" value="Glycosyl_Hydrlase_43_Enz"/>
</dbReference>
<keyword evidence="2" id="KW-0624">Polysaccharide degradation</keyword>
<dbReference type="SUPFAM" id="SSF75005">
    <property type="entry name" value="Arabinanase/levansucrase/invertase"/>
    <property type="match status" value="1"/>
</dbReference>
<dbReference type="InterPro" id="IPR006710">
    <property type="entry name" value="Glyco_hydro_43"/>
</dbReference>
<keyword evidence="5 8" id="KW-0326">Glycosidase</keyword>
<dbReference type="PANTHER" id="PTHR43772">
    <property type="entry name" value="ENDO-1,4-BETA-XYLANASE"/>
    <property type="match status" value="1"/>
</dbReference>
<dbReference type="AlphaFoldDB" id="A0A943DGZ9"/>
<keyword evidence="2" id="KW-0858">Xylan degradation</keyword>
<evidence type="ECO:0000256" key="6">
    <source>
        <dbReference type="PIRSR" id="PIRSR606710-1"/>
    </source>
</evidence>
<evidence type="ECO:0000256" key="2">
    <source>
        <dbReference type="ARBA" id="ARBA00022651"/>
    </source>
</evidence>
<accession>A0A943DGZ9</accession>
<evidence type="ECO:0000256" key="7">
    <source>
        <dbReference type="PIRSR" id="PIRSR606710-2"/>
    </source>
</evidence>
<evidence type="ECO:0000256" key="8">
    <source>
        <dbReference type="RuleBase" id="RU361187"/>
    </source>
</evidence>
<dbReference type="PANTHER" id="PTHR43772:SF2">
    <property type="entry name" value="PUTATIVE (AFU_ORTHOLOGUE AFUA_2G04480)-RELATED"/>
    <property type="match status" value="1"/>
</dbReference>
<feature type="active site" description="Proton donor" evidence="6">
    <location>
        <position position="193"/>
    </location>
</feature>
<name>A0A943DGZ9_9FIRM</name>
<comment type="similarity">
    <text evidence="1 8">Belongs to the glycosyl hydrolase 43 family.</text>
</comment>
<sequence>MSFPAADPFILRAVDGRYYLYCTSEDGSGIPIHVSDDLVHWQRCGTAIGKDTARWGVGCFWAPECYEINGKYYLFYSADWKENPTGALENFRIGVAVADDPAGPFADMADKPIFDPGYPIIDADVYTEEGRYYLYYSRCCYEHNVDGLEESWIYGVELKPDFTGAIGEPVLLLRPEQEWEGRSAAATGRRWNEGSYLLKHNRKYYMTYSGNFFAGPDYAVGYATADTPLGPYTKAPENPILERGAQVTGTGHNCMFRTTAGELMICYHGRTEATGTDRIAFISPAHFDEQGRLVIDAE</sequence>
<dbReference type="GO" id="GO:0045493">
    <property type="term" value="P:xylan catabolic process"/>
    <property type="evidence" value="ECO:0007669"/>
    <property type="project" value="UniProtKB-KW"/>
</dbReference>
<dbReference type="Proteomes" id="UP000759273">
    <property type="component" value="Unassembled WGS sequence"/>
</dbReference>
<gene>
    <name evidence="9" type="ORF">KHY36_12645</name>
</gene>
<evidence type="ECO:0000313" key="10">
    <source>
        <dbReference type="Proteomes" id="UP000759273"/>
    </source>
</evidence>
<proteinExistence type="inferred from homology"/>
<evidence type="ECO:0000256" key="5">
    <source>
        <dbReference type="ARBA" id="ARBA00023295"/>
    </source>
</evidence>